<reference evidence="6 7" key="1">
    <citation type="submission" date="2018-06" db="EMBL/GenBank/DDBJ databases">
        <title>Genomic Encyclopedia of Archaeal and Bacterial Type Strains, Phase II (KMG-II): from individual species to whole genera.</title>
        <authorList>
            <person name="Goeker M."/>
        </authorList>
    </citation>
    <scope>NUCLEOTIDE SEQUENCE [LARGE SCALE GENOMIC DNA]</scope>
    <source>
        <strain evidence="6 7">CFPB 3232</strain>
    </source>
</reference>
<dbReference type="Pfam" id="PF00440">
    <property type="entry name" value="TetR_N"/>
    <property type="match status" value="1"/>
</dbReference>
<organism evidence="6 7">
    <name type="scientific">Paracidovorax anthurii</name>
    <dbReference type="NCBI Taxonomy" id="78229"/>
    <lineage>
        <taxon>Bacteria</taxon>
        <taxon>Pseudomonadati</taxon>
        <taxon>Pseudomonadota</taxon>
        <taxon>Betaproteobacteria</taxon>
        <taxon>Burkholderiales</taxon>
        <taxon>Comamonadaceae</taxon>
        <taxon>Paracidovorax</taxon>
    </lineage>
</organism>
<protein>
    <submittedName>
        <fullName evidence="6">TetR family transcriptional regulator</fullName>
    </submittedName>
</protein>
<keyword evidence="2 4" id="KW-0238">DNA-binding</keyword>
<keyword evidence="7" id="KW-1185">Reference proteome</keyword>
<dbReference type="PANTHER" id="PTHR30055:SF234">
    <property type="entry name" value="HTH-TYPE TRANSCRIPTIONAL REGULATOR BETI"/>
    <property type="match status" value="1"/>
</dbReference>
<evidence type="ECO:0000313" key="6">
    <source>
        <dbReference type="EMBL" id="RAR86595.1"/>
    </source>
</evidence>
<sequence length="217" mass="24323">MLAIIPEELRMAQSTLDLTSTGYRGRSDHAVRRQIVDAARERFSQDGYANVAVADVAKTIGFSKAYIYKFFDSKRAIGEALCTQIMEVLLDKAQHASRKGATSSERLSLYFLKLVDVNVALCKKYPRLADIALDAMRERWAPSVAYVEAVERFVSTIVQQGQVSGEFHARTPPNEAGRAIARAMEIYYNPLVLQFKLDELPKGPHEILRLLICGLSR</sequence>
<evidence type="ECO:0000313" key="7">
    <source>
        <dbReference type="Proteomes" id="UP000248856"/>
    </source>
</evidence>
<feature type="domain" description="HTH tetR-type" evidence="5">
    <location>
        <begin position="29"/>
        <end position="89"/>
    </location>
</feature>
<evidence type="ECO:0000256" key="2">
    <source>
        <dbReference type="ARBA" id="ARBA00023125"/>
    </source>
</evidence>
<dbReference type="PROSITE" id="PS50977">
    <property type="entry name" value="HTH_TETR_2"/>
    <property type="match status" value="1"/>
</dbReference>
<dbReference type="SUPFAM" id="SSF46689">
    <property type="entry name" value="Homeodomain-like"/>
    <property type="match status" value="1"/>
</dbReference>
<feature type="DNA-binding region" description="H-T-H motif" evidence="4">
    <location>
        <begin position="52"/>
        <end position="71"/>
    </location>
</feature>
<dbReference type="InterPro" id="IPR009057">
    <property type="entry name" value="Homeodomain-like_sf"/>
</dbReference>
<accession>A0A328ZMF2</accession>
<evidence type="ECO:0000256" key="1">
    <source>
        <dbReference type="ARBA" id="ARBA00023015"/>
    </source>
</evidence>
<name>A0A328ZMF2_9BURK</name>
<evidence type="ECO:0000256" key="3">
    <source>
        <dbReference type="ARBA" id="ARBA00023163"/>
    </source>
</evidence>
<keyword evidence="1" id="KW-0805">Transcription regulation</keyword>
<dbReference type="Proteomes" id="UP000248856">
    <property type="component" value="Unassembled WGS sequence"/>
</dbReference>
<dbReference type="EMBL" id="QLTA01000001">
    <property type="protein sequence ID" value="RAR86595.1"/>
    <property type="molecule type" value="Genomic_DNA"/>
</dbReference>
<evidence type="ECO:0000256" key="4">
    <source>
        <dbReference type="PROSITE-ProRule" id="PRU00335"/>
    </source>
</evidence>
<dbReference type="OrthoDB" id="8534868at2"/>
<dbReference type="InterPro" id="IPR041478">
    <property type="entry name" value="TetR_C_27"/>
</dbReference>
<dbReference type="PRINTS" id="PR00455">
    <property type="entry name" value="HTHTETR"/>
</dbReference>
<dbReference type="AlphaFoldDB" id="A0A328ZMF2"/>
<dbReference type="InterPro" id="IPR050109">
    <property type="entry name" value="HTH-type_TetR-like_transc_reg"/>
</dbReference>
<proteinExistence type="predicted"/>
<dbReference type="RefSeq" id="WP_146749179.1">
    <property type="nucleotide sequence ID" value="NZ_CBCSGC010000135.1"/>
</dbReference>
<dbReference type="GO" id="GO:0003700">
    <property type="term" value="F:DNA-binding transcription factor activity"/>
    <property type="evidence" value="ECO:0007669"/>
    <property type="project" value="TreeGrafter"/>
</dbReference>
<evidence type="ECO:0000259" key="5">
    <source>
        <dbReference type="PROSITE" id="PS50977"/>
    </source>
</evidence>
<gene>
    <name evidence="6" type="ORF">AX018_1001182</name>
</gene>
<keyword evidence="3" id="KW-0804">Transcription</keyword>
<dbReference type="GO" id="GO:0000976">
    <property type="term" value="F:transcription cis-regulatory region binding"/>
    <property type="evidence" value="ECO:0007669"/>
    <property type="project" value="TreeGrafter"/>
</dbReference>
<dbReference type="PANTHER" id="PTHR30055">
    <property type="entry name" value="HTH-TYPE TRANSCRIPTIONAL REGULATOR RUTR"/>
    <property type="match status" value="1"/>
</dbReference>
<comment type="caution">
    <text evidence="6">The sequence shown here is derived from an EMBL/GenBank/DDBJ whole genome shotgun (WGS) entry which is preliminary data.</text>
</comment>
<dbReference type="InterPro" id="IPR001647">
    <property type="entry name" value="HTH_TetR"/>
</dbReference>
<dbReference type="Gene3D" id="1.10.357.10">
    <property type="entry name" value="Tetracycline Repressor, domain 2"/>
    <property type="match status" value="1"/>
</dbReference>
<dbReference type="Pfam" id="PF17935">
    <property type="entry name" value="TetR_C_27"/>
    <property type="match status" value="1"/>
</dbReference>